<dbReference type="Gene3D" id="3.90.190.10">
    <property type="entry name" value="Protein tyrosine phosphatase superfamily"/>
    <property type="match status" value="1"/>
</dbReference>
<dbReference type="Proteomes" id="UP000053558">
    <property type="component" value="Unassembled WGS sequence"/>
</dbReference>
<keyword evidence="8" id="KW-1185">Reference proteome</keyword>
<dbReference type="GO" id="GO:0008138">
    <property type="term" value="F:protein tyrosine/serine/threonine phosphatase activity"/>
    <property type="evidence" value="ECO:0007669"/>
    <property type="project" value="TreeGrafter"/>
</dbReference>
<dbReference type="PANTHER" id="PTHR45848">
    <property type="entry name" value="DUAL SPECIFICITY PROTEIN PHOSPHATASE 12 FAMILY MEMBER"/>
    <property type="match status" value="1"/>
</dbReference>
<dbReference type="RefSeq" id="XP_007768051.1">
    <property type="nucleotide sequence ID" value="XM_007769861.1"/>
</dbReference>
<feature type="domain" description="Tyrosine specific protein phosphatases" evidence="6">
    <location>
        <begin position="89"/>
        <end position="127"/>
    </location>
</feature>
<keyword evidence="4" id="KW-0904">Protein phosphatase</keyword>
<dbReference type="CDD" id="cd14498">
    <property type="entry name" value="DSP"/>
    <property type="match status" value="1"/>
</dbReference>
<dbReference type="InterPro" id="IPR029021">
    <property type="entry name" value="Prot-tyrosine_phosphatase-like"/>
</dbReference>
<evidence type="ECO:0000313" key="8">
    <source>
        <dbReference type="Proteomes" id="UP000053558"/>
    </source>
</evidence>
<dbReference type="InterPro" id="IPR000387">
    <property type="entry name" value="Tyr_Pase_dom"/>
</dbReference>
<dbReference type="GeneID" id="19198419"/>
<dbReference type="SUPFAM" id="SSF52799">
    <property type="entry name" value="(Phosphotyrosine protein) phosphatases II"/>
    <property type="match status" value="1"/>
</dbReference>
<dbReference type="Pfam" id="PF00782">
    <property type="entry name" value="DSPc"/>
    <property type="match status" value="1"/>
</dbReference>
<dbReference type="OrthoDB" id="2017893at2759"/>
<gene>
    <name evidence="7" type="ORF">CONPUDRAFT_103420</name>
</gene>
<evidence type="ECO:0000256" key="4">
    <source>
        <dbReference type="ARBA" id="ARBA00022912"/>
    </source>
</evidence>
<evidence type="ECO:0000313" key="7">
    <source>
        <dbReference type="EMBL" id="EIW82355.1"/>
    </source>
</evidence>
<sequence length="169" mass="18973">MGWRNISTIVEGQLYLGNLQAARSSRTLAEKQITAILSVCSDEIPAEAPQSGIRHMRIAVEDRDNANLLVHLPTACQFIHQALHERKVVLVHCCQGLGRSAAVIAAYLMWSRRINVAQAQTVVRAAREQIWINAGFIEQLVLFEVCNYNPNASDGVYIKWVTQLKKHQQ</sequence>
<dbReference type="PROSITE" id="PS50056">
    <property type="entry name" value="TYR_PHOSPHATASE_2"/>
    <property type="match status" value="1"/>
</dbReference>
<dbReference type="GO" id="GO:0004725">
    <property type="term" value="F:protein tyrosine phosphatase activity"/>
    <property type="evidence" value="ECO:0007669"/>
    <property type="project" value="UniProtKB-EC"/>
</dbReference>
<dbReference type="PANTHER" id="PTHR45848:SF4">
    <property type="entry name" value="DUAL SPECIFICITY PROTEIN PHOSPHATASE 12"/>
    <property type="match status" value="1"/>
</dbReference>
<evidence type="ECO:0000256" key="3">
    <source>
        <dbReference type="ARBA" id="ARBA00022801"/>
    </source>
</evidence>
<dbReference type="OMA" id="CAYLMWK"/>
<accession>A0A5M3MUG1</accession>
<dbReference type="EMBL" id="JH711577">
    <property type="protein sequence ID" value="EIW82355.1"/>
    <property type="molecule type" value="Genomic_DNA"/>
</dbReference>
<dbReference type="InterPro" id="IPR016130">
    <property type="entry name" value="Tyr_Pase_AS"/>
</dbReference>
<evidence type="ECO:0000259" key="6">
    <source>
        <dbReference type="PROSITE" id="PS50056"/>
    </source>
</evidence>
<evidence type="ECO:0000256" key="1">
    <source>
        <dbReference type="ARBA" id="ARBA00008601"/>
    </source>
</evidence>
<protein>
    <recommendedName>
        <fullName evidence="2">protein-tyrosine-phosphatase</fullName>
        <ecNumber evidence="2">3.1.3.48</ecNumber>
    </recommendedName>
</protein>
<dbReference type="PROSITE" id="PS00383">
    <property type="entry name" value="TYR_PHOSPHATASE_1"/>
    <property type="match status" value="1"/>
</dbReference>
<dbReference type="EC" id="3.1.3.48" evidence="2"/>
<dbReference type="KEGG" id="cput:CONPUDRAFT_103420"/>
<dbReference type="AlphaFoldDB" id="A0A5M3MUG1"/>
<evidence type="ECO:0000256" key="2">
    <source>
        <dbReference type="ARBA" id="ARBA00013064"/>
    </source>
</evidence>
<dbReference type="SMART" id="SM00195">
    <property type="entry name" value="DSPc"/>
    <property type="match status" value="1"/>
</dbReference>
<dbReference type="PROSITE" id="PS50054">
    <property type="entry name" value="TYR_PHOSPHATASE_DUAL"/>
    <property type="match status" value="1"/>
</dbReference>
<dbReference type="InterPro" id="IPR000340">
    <property type="entry name" value="Dual-sp_phosphatase_cat-dom"/>
</dbReference>
<comment type="caution">
    <text evidence="7">The sequence shown here is derived from an EMBL/GenBank/DDBJ whole genome shotgun (WGS) entry which is preliminary data.</text>
</comment>
<proteinExistence type="inferred from homology"/>
<dbReference type="InterPro" id="IPR020422">
    <property type="entry name" value="TYR_PHOSPHATASE_DUAL_dom"/>
</dbReference>
<keyword evidence="3" id="KW-0378">Hydrolase</keyword>
<reference evidence="8" key="1">
    <citation type="journal article" date="2012" name="Science">
        <title>The Paleozoic origin of enzymatic lignin decomposition reconstructed from 31 fungal genomes.</title>
        <authorList>
            <person name="Floudas D."/>
            <person name="Binder M."/>
            <person name="Riley R."/>
            <person name="Barry K."/>
            <person name="Blanchette R.A."/>
            <person name="Henrissat B."/>
            <person name="Martinez A.T."/>
            <person name="Otillar R."/>
            <person name="Spatafora J.W."/>
            <person name="Yadav J.S."/>
            <person name="Aerts A."/>
            <person name="Benoit I."/>
            <person name="Boyd A."/>
            <person name="Carlson A."/>
            <person name="Copeland A."/>
            <person name="Coutinho P.M."/>
            <person name="de Vries R.P."/>
            <person name="Ferreira P."/>
            <person name="Findley K."/>
            <person name="Foster B."/>
            <person name="Gaskell J."/>
            <person name="Glotzer D."/>
            <person name="Gorecki P."/>
            <person name="Heitman J."/>
            <person name="Hesse C."/>
            <person name="Hori C."/>
            <person name="Igarashi K."/>
            <person name="Jurgens J.A."/>
            <person name="Kallen N."/>
            <person name="Kersten P."/>
            <person name="Kohler A."/>
            <person name="Kuees U."/>
            <person name="Kumar T.K.A."/>
            <person name="Kuo A."/>
            <person name="LaButti K."/>
            <person name="Larrondo L.F."/>
            <person name="Lindquist E."/>
            <person name="Ling A."/>
            <person name="Lombard V."/>
            <person name="Lucas S."/>
            <person name="Lundell T."/>
            <person name="Martin R."/>
            <person name="McLaughlin D.J."/>
            <person name="Morgenstern I."/>
            <person name="Morin E."/>
            <person name="Murat C."/>
            <person name="Nagy L.G."/>
            <person name="Nolan M."/>
            <person name="Ohm R.A."/>
            <person name="Patyshakuliyeva A."/>
            <person name="Rokas A."/>
            <person name="Ruiz-Duenas F.J."/>
            <person name="Sabat G."/>
            <person name="Salamov A."/>
            <person name="Samejima M."/>
            <person name="Schmutz J."/>
            <person name="Slot J.C."/>
            <person name="St John F."/>
            <person name="Stenlid J."/>
            <person name="Sun H."/>
            <person name="Sun S."/>
            <person name="Syed K."/>
            <person name="Tsang A."/>
            <person name="Wiebenga A."/>
            <person name="Young D."/>
            <person name="Pisabarro A."/>
            <person name="Eastwood D.C."/>
            <person name="Martin F."/>
            <person name="Cullen D."/>
            <person name="Grigoriev I.V."/>
            <person name="Hibbett D.S."/>
        </authorList>
    </citation>
    <scope>NUCLEOTIDE SEQUENCE [LARGE SCALE GENOMIC DNA]</scope>
    <source>
        <strain evidence="8">RWD-64-598 SS2</strain>
    </source>
</reference>
<evidence type="ECO:0000259" key="5">
    <source>
        <dbReference type="PROSITE" id="PS50054"/>
    </source>
</evidence>
<name>A0A5M3MUG1_CONPW</name>
<organism evidence="7 8">
    <name type="scientific">Coniophora puteana (strain RWD-64-598)</name>
    <name type="common">Brown rot fungus</name>
    <dbReference type="NCBI Taxonomy" id="741705"/>
    <lineage>
        <taxon>Eukaryota</taxon>
        <taxon>Fungi</taxon>
        <taxon>Dikarya</taxon>
        <taxon>Basidiomycota</taxon>
        <taxon>Agaricomycotina</taxon>
        <taxon>Agaricomycetes</taxon>
        <taxon>Agaricomycetidae</taxon>
        <taxon>Boletales</taxon>
        <taxon>Coniophorineae</taxon>
        <taxon>Coniophoraceae</taxon>
        <taxon>Coniophora</taxon>
    </lineage>
</organism>
<feature type="domain" description="Tyrosine-protein phosphatase" evidence="5">
    <location>
        <begin position="5"/>
        <end position="149"/>
    </location>
</feature>
<comment type="similarity">
    <text evidence="1">Belongs to the protein-tyrosine phosphatase family. Non-receptor class dual specificity subfamily.</text>
</comment>